<sequence>MNLSYTSSCREGRITNSEEMCAFEGVYQATFPSRSFLEEKGVELVRSCINEDYSNVIVGVCATQPNVLGEIMNCVIINLIPTLVPSPPDVETLRVYVTLPLYREFDNPKHYKVLQNPFGSAVLNLKTEAARVLGESL</sequence>
<evidence type="ECO:0000313" key="1">
    <source>
        <dbReference type="EMBL" id="CAD7435187.1"/>
    </source>
</evidence>
<accession>A0A7R9HWC6</accession>
<name>A0A7R9HWC6_9NEOP</name>
<dbReference type="AlphaFoldDB" id="A0A7R9HWC6"/>
<proteinExistence type="predicted"/>
<reference evidence="1" key="1">
    <citation type="submission" date="2020-11" db="EMBL/GenBank/DDBJ databases">
        <authorList>
            <person name="Tran Van P."/>
        </authorList>
    </citation>
    <scope>NUCLEOTIDE SEQUENCE</scope>
</reference>
<dbReference type="EMBL" id="OB799243">
    <property type="protein sequence ID" value="CAD7435187.1"/>
    <property type="molecule type" value="Genomic_DNA"/>
</dbReference>
<gene>
    <name evidence="1" type="ORF">TMSB3V08_LOCUS11834</name>
</gene>
<protein>
    <submittedName>
        <fullName evidence="1">Uncharacterized protein</fullName>
    </submittedName>
</protein>
<organism evidence="1">
    <name type="scientific">Timema monikensis</name>
    <dbReference type="NCBI Taxonomy" id="170555"/>
    <lineage>
        <taxon>Eukaryota</taxon>
        <taxon>Metazoa</taxon>
        <taxon>Ecdysozoa</taxon>
        <taxon>Arthropoda</taxon>
        <taxon>Hexapoda</taxon>
        <taxon>Insecta</taxon>
        <taxon>Pterygota</taxon>
        <taxon>Neoptera</taxon>
        <taxon>Polyneoptera</taxon>
        <taxon>Phasmatodea</taxon>
        <taxon>Timematodea</taxon>
        <taxon>Timematoidea</taxon>
        <taxon>Timematidae</taxon>
        <taxon>Timema</taxon>
    </lineage>
</organism>